<gene>
    <name evidence="1" type="ORF">C900_05424</name>
</gene>
<evidence type="ECO:0000313" key="1">
    <source>
        <dbReference type="EMBL" id="ELR69144.1"/>
    </source>
</evidence>
<dbReference type="PATRIC" id="fig|1237149.3.peg.4806"/>
<evidence type="ECO:0000313" key="2">
    <source>
        <dbReference type="Proteomes" id="UP000011135"/>
    </source>
</evidence>
<dbReference type="Proteomes" id="UP000011135">
    <property type="component" value="Unassembled WGS sequence"/>
</dbReference>
<dbReference type="PANTHER" id="PTHR39206:SF1">
    <property type="entry name" value="SLL8004 PROTEIN"/>
    <property type="match status" value="1"/>
</dbReference>
<proteinExistence type="predicted"/>
<name>L8JNP8_9BACT</name>
<reference evidence="1 2" key="1">
    <citation type="submission" date="2012-12" db="EMBL/GenBank/DDBJ databases">
        <title>Genome assembly of Fulvivirga imtechensis AK7.</title>
        <authorList>
            <person name="Nupur N."/>
            <person name="Khatri I."/>
            <person name="Kumar R."/>
            <person name="Subramanian S."/>
            <person name="Pinnaka A."/>
        </authorList>
    </citation>
    <scope>NUCLEOTIDE SEQUENCE [LARGE SCALE GENOMIC DNA]</scope>
    <source>
        <strain evidence="1 2">AK7</strain>
    </source>
</reference>
<sequence>MGLEKRQPHTILPEILDCREFVNADEIARGLSPFQPEKAGIQAGRLMLTRIKNLLKIGENFAFETTLSTKSYVSLIKMLNERAIKPLCFSFG</sequence>
<dbReference type="eggNOG" id="COG4185">
    <property type="taxonomic scope" value="Bacteria"/>
</dbReference>
<comment type="caution">
    <text evidence="1">The sequence shown here is derived from an EMBL/GenBank/DDBJ whole genome shotgun (WGS) entry which is preliminary data.</text>
</comment>
<dbReference type="AlphaFoldDB" id="L8JNP8"/>
<keyword evidence="2" id="KW-1185">Reference proteome</keyword>
<protein>
    <submittedName>
        <fullName evidence="1">Uncharacterized protein</fullName>
    </submittedName>
</protein>
<dbReference type="STRING" id="1237149.C900_05424"/>
<dbReference type="PANTHER" id="PTHR39206">
    <property type="entry name" value="SLL8004 PROTEIN"/>
    <property type="match status" value="1"/>
</dbReference>
<accession>L8JNP8</accession>
<organism evidence="1 2">
    <name type="scientific">Fulvivirga imtechensis AK7</name>
    <dbReference type="NCBI Taxonomy" id="1237149"/>
    <lineage>
        <taxon>Bacteria</taxon>
        <taxon>Pseudomonadati</taxon>
        <taxon>Bacteroidota</taxon>
        <taxon>Cytophagia</taxon>
        <taxon>Cytophagales</taxon>
        <taxon>Fulvivirgaceae</taxon>
        <taxon>Fulvivirga</taxon>
    </lineage>
</organism>
<dbReference type="EMBL" id="AMZN01000083">
    <property type="protein sequence ID" value="ELR69144.1"/>
    <property type="molecule type" value="Genomic_DNA"/>
</dbReference>